<evidence type="ECO:0000256" key="2">
    <source>
        <dbReference type="SAM" id="SignalP"/>
    </source>
</evidence>
<feature type="signal peptide" evidence="2">
    <location>
        <begin position="1"/>
        <end position="22"/>
    </location>
</feature>
<dbReference type="Pfam" id="PF13505">
    <property type="entry name" value="OMP_b-brl"/>
    <property type="match status" value="1"/>
</dbReference>
<feature type="domain" description="Outer membrane protein beta-barrel" evidence="3">
    <location>
        <begin position="12"/>
        <end position="145"/>
    </location>
</feature>
<evidence type="ECO:0000256" key="1">
    <source>
        <dbReference type="ARBA" id="ARBA00022729"/>
    </source>
</evidence>
<dbReference type="EMBL" id="QSCF01000003">
    <property type="protein sequence ID" value="RGX80579.1"/>
    <property type="molecule type" value="Genomic_DNA"/>
</dbReference>
<sequence length="174" mass="19626">MRKNSLTFFLFLLCTAFIRAQAYSDSKFSISIDLGAGSFFGHSNLSSYGVDYRGEYKNGFSGNIKASYLLDKKFQVGLKFNLFSASENYDLAKETQAADDLDLIYIAPQIGYRKLIAPNWCFDCMVGVGYMHYQSKSLYNDMERECNKGFLGANADLGLTAIYTETSTWVPVFR</sequence>
<protein>
    <recommendedName>
        <fullName evidence="3">Outer membrane protein beta-barrel domain-containing protein</fullName>
    </recommendedName>
</protein>
<proteinExistence type="predicted"/>
<dbReference type="OrthoDB" id="1093738at2"/>
<dbReference type="AlphaFoldDB" id="A0A413HA57"/>
<accession>A0A413HA57</accession>
<organism evidence="4 5">
    <name type="scientific">Bacteroides stercorirosoris</name>
    <dbReference type="NCBI Taxonomy" id="871324"/>
    <lineage>
        <taxon>Bacteria</taxon>
        <taxon>Pseudomonadati</taxon>
        <taxon>Bacteroidota</taxon>
        <taxon>Bacteroidia</taxon>
        <taxon>Bacteroidales</taxon>
        <taxon>Bacteroidaceae</taxon>
        <taxon>Bacteroides</taxon>
    </lineage>
</organism>
<keyword evidence="1 2" id="KW-0732">Signal</keyword>
<name>A0A413HA57_9BACE</name>
<dbReference type="RefSeq" id="WP_117986588.1">
    <property type="nucleotide sequence ID" value="NZ_CABMFG010000003.1"/>
</dbReference>
<feature type="chain" id="PRO_5019377569" description="Outer membrane protein beta-barrel domain-containing protein" evidence="2">
    <location>
        <begin position="23"/>
        <end position="174"/>
    </location>
</feature>
<gene>
    <name evidence="4" type="ORF">DXA68_03150</name>
</gene>
<reference evidence="4 5" key="1">
    <citation type="submission" date="2018-08" db="EMBL/GenBank/DDBJ databases">
        <title>A genome reference for cultivated species of the human gut microbiota.</title>
        <authorList>
            <person name="Zou Y."/>
            <person name="Xue W."/>
            <person name="Luo G."/>
        </authorList>
    </citation>
    <scope>NUCLEOTIDE SEQUENCE [LARGE SCALE GENOMIC DNA]</scope>
    <source>
        <strain evidence="4 5">OF03-9BH</strain>
    </source>
</reference>
<dbReference type="Proteomes" id="UP000286075">
    <property type="component" value="Unassembled WGS sequence"/>
</dbReference>
<comment type="caution">
    <text evidence="4">The sequence shown here is derived from an EMBL/GenBank/DDBJ whole genome shotgun (WGS) entry which is preliminary data.</text>
</comment>
<evidence type="ECO:0000313" key="5">
    <source>
        <dbReference type="Proteomes" id="UP000286075"/>
    </source>
</evidence>
<evidence type="ECO:0000259" key="3">
    <source>
        <dbReference type="Pfam" id="PF13505"/>
    </source>
</evidence>
<dbReference type="InterPro" id="IPR027385">
    <property type="entry name" value="Beta-barrel_OMP"/>
</dbReference>
<evidence type="ECO:0000313" key="4">
    <source>
        <dbReference type="EMBL" id="RGX80579.1"/>
    </source>
</evidence>